<comment type="similarity">
    <text evidence="2 8">Belongs to the CGI121/TPRKB family.</text>
</comment>
<comment type="function">
    <text evidence="7">Component of the EKC/KEOPS complex that is required for the formation of a threonylcarbamoyl group on adenosine at position 37 (t(6)A37) in tRNAs that read codons beginning with adenine. The complex is probably involved in the transfer of the threonylcarbamoyl moiety of threonylcarbamoyl-AMP (TC-AMP) to the N6 group of A37. CGI121 acts as an allosteric effector that regulates the t(6)A activity of the complex. The EKC/KEOPS complex also promotes both telomere uncapping and telomere elongation. The complex is required for efficient recruitment of transcriptional coactivators. CGI121 is not required for tRNA modification.</text>
</comment>
<organism evidence="9 10">
    <name type="scientific">Australozyma saopauloensis</name>
    <dbReference type="NCBI Taxonomy" id="291208"/>
    <lineage>
        <taxon>Eukaryota</taxon>
        <taxon>Fungi</taxon>
        <taxon>Dikarya</taxon>
        <taxon>Ascomycota</taxon>
        <taxon>Saccharomycotina</taxon>
        <taxon>Pichiomycetes</taxon>
        <taxon>Metschnikowiaceae</taxon>
        <taxon>Australozyma</taxon>
    </lineage>
</organism>
<dbReference type="GeneID" id="88175954"/>
<evidence type="ECO:0000313" key="9">
    <source>
        <dbReference type="EMBL" id="WPK27503.1"/>
    </source>
</evidence>
<reference evidence="9 10" key="1">
    <citation type="submission" date="2023-10" db="EMBL/GenBank/DDBJ databases">
        <title>Draft Genome Sequence of Candida saopaulonensis from a very Premature Infant with Sepsis.</title>
        <authorList>
            <person name="Ning Y."/>
            <person name="Dai R."/>
            <person name="Xiao M."/>
            <person name="Xu Y."/>
            <person name="Yan Q."/>
            <person name="Zhang L."/>
        </authorList>
    </citation>
    <scope>NUCLEOTIDE SEQUENCE [LARGE SCALE GENOMIC DNA]</scope>
    <source>
        <strain evidence="9 10">19XY460</strain>
    </source>
</reference>
<evidence type="ECO:0000256" key="5">
    <source>
        <dbReference type="ARBA" id="ARBA00022694"/>
    </source>
</evidence>
<evidence type="ECO:0000256" key="4">
    <source>
        <dbReference type="ARBA" id="ARBA00016009"/>
    </source>
</evidence>
<evidence type="ECO:0000256" key="7">
    <source>
        <dbReference type="ARBA" id="ARBA00025043"/>
    </source>
</evidence>
<evidence type="ECO:0000256" key="6">
    <source>
        <dbReference type="ARBA" id="ARBA00023242"/>
    </source>
</evidence>
<name>A0AAX4HFV3_9ASCO</name>
<dbReference type="Pfam" id="PF08617">
    <property type="entry name" value="CGI-121"/>
    <property type="match status" value="1"/>
</dbReference>
<dbReference type="PANTHER" id="PTHR15840">
    <property type="entry name" value="CGI-121 FAMILY MEMBER"/>
    <property type="match status" value="1"/>
</dbReference>
<dbReference type="InterPro" id="IPR013926">
    <property type="entry name" value="CGI121/TPRKB"/>
</dbReference>
<accession>A0AAX4HFV3</accession>
<proteinExistence type="inferred from homology"/>
<dbReference type="KEGG" id="asau:88175954"/>
<dbReference type="AlphaFoldDB" id="A0AAX4HFV3"/>
<evidence type="ECO:0000256" key="8">
    <source>
        <dbReference type="RuleBase" id="RU004398"/>
    </source>
</evidence>
<dbReference type="EMBL" id="CP138899">
    <property type="protein sequence ID" value="WPK27503.1"/>
    <property type="molecule type" value="Genomic_DNA"/>
</dbReference>
<dbReference type="Gene3D" id="3.30.2380.10">
    <property type="entry name" value="CGI121/TPRKB"/>
    <property type="match status" value="1"/>
</dbReference>
<dbReference type="GO" id="GO:0002949">
    <property type="term" value="P:tRNA threonylcarbamoyladenosine modification"/>
    <property type="evidence" value="ECO:0007669"/>
    <property type="project" value="TreeGrafter"/>
</dbReference>
<comment type="subcellular location">
    <subcellularLocation>
        <location evidence="1">Nucleus</location>
    </subcellularLocation>
</comment>
<evidence type="ECO:0000313" key="10">
    <source>
        <dbReference type="Proteomes" id="UP001338582"/>
    </source>
</evidence>
<dbReference type="InterPro" id="IPR036504">
    <property type="entry name" value="CGI121/TPRKB_sf"/>
</dbReference>
<protein>
    <recommendedName>
        <fullName evidence="4">EKC/KEOPS complex subunit CGI121</fullName>
    </recommendedName>
    <alternativeName>
        <fullName evidence="3">EKC/KEOPS complex subunit cgi121</fullName>
    </alternativeName>
</protein>
<dbReference type="Proteomes" id="UP001338582">
    <property type="component" value="Chromosome 6"/>
</dbReference>
<keyword evidence="5" id="KW-0819">tRNA processing</keyword>
<gene>
    <name evidence="9" type="ORF">PUMCH_004894</name>
</gene>
<dbReference type="GO" id="GO:0005829">
    <property type="term" value="C:cytosol"/>
    <property type="evidence" value="ECO:0007669"/>
    <property type="project" value="TreeGrafter"/>
</dbReference>
<dbReference type="GO" id="GO:0005634">
    <property type="term" value="C:nucleus"/>
    <property type="evidence" value="ECO:0007669"/>
    <property type="project" value="UniProtKB-SubCell"/>
</dbReference>
<sequence length="185" mass="20733">MGVQMSTFPQYPDVHVLLAYFPDVAKTKLASVKENLVSRNPEYDFCFLSTANLVSLQQLQNGVYTAVRNQKQEQMKASTIYTEIMLSLSPVNNINEALKRFGVDETRNDIIVLKVVQAEQLQESEKEFSAKLESILDSKPGALTDDVLYNGFDATKFKKLFKLLGVESQEELTQGAIEGALFRGL</sequence>
<keyword evidence="10" id="KW-1185">Reference proteome</keyword>
<dbReference type="RefSeq" id="XP_062879881.1">
    <property type="nucleotide sequence ID" value="XM_063023811.1"/>
</dbReference>
<dbReference type="SUPFAM" id="SSF143870">
    <property type="entry name" value="PF0523-like"/>
    <property type="match status" value="1"/>
</dbReference>
<dbReference type="PANTHER" id="PTHR15840:SF10">
    <property type="entry name" value="EKC_KEOPS COMPLEX SUBUNIT TPRKB"/>
    <property type="match status" value="1"/>
</dbReference>
<evidence type="ECO:0000256" key="2">
    <source>
        <dbReference type="ARBA" id="ARBA00005546"/>
    </source>
</evidence>
<evidence type="ECO:0000256" key="3">
    <source>
        <dbReference type="ARBA" id="ARBA00015316"/>
    </source>
</evidence>
<dbReference type="GO" id="GO:0000408">
    <property type="term" value="C:EKC/KEOPS complex"/>
    <property type="evidence" value="ECO:0007669"/>
    <property type="project" value="TreeGrafter"/>
</dbReference>
<keyword evidence="6 8" id="KW-0539">Nucleus</keyword>
<evidence type="ECO:0000256" key="1">
    <source>
        <dbReference type="ARBA" id="ARBA00004123"/>
    </source>
</evidence>